<dbReference type="RefSeq" id="WP_169562284.1">
    <property type="nucleotide sequence ID" value="NZ_JAAXYH010000001.1"/>
</dbReference>
<accession>A0A972JJ45</accession>
<protein>
    <submittedName>
        <fullName evidence="1">Uncharacterized protein</fullName>
    </submittedName>
</protein>
<sequence length="654" mass="72942">MYEQIEKLKANKKRAGASREMVLQDVVLSNPKNTFLGGYEMAVSLAMSAVNKELKLLSIMEDPKDPTQTIIRTEFTYWQIEDDDDGVLCSCSTSDKAQYEKAFADFTPDDNDEDGPQRIVGFEGSIKSPYIEAKSQSDRTVNLIMDFTEGTYNSKRSSMRTPVELNGLKVILNVDLSSAPTLRALEEYNTPEAEEAVERQIASIKSDFEESGQTLNDQDFTVESLFLDLENADFINYITVFTANEEQKEYTQKIQLMLSSYLNNTLKGSKSPYVLGYVVTLPNLKESDPALFQPRAMTYSVSYVSQDGEQDLNRSSVNYMMNTSPDALAPRDTSMPSLISKQDALLGYSVFGIDAALFNDGIITPVIDQLVTELNNAFTKLAKDPNFGSQLIFGGPSMSSNQSLTVKSTTDWIYQSVPISTLIKDGVTLPERLINAYDGFSTFNPKSGATTGDTMNLDMKYSPRITVDFYSEEDNRGCEIVLHCQVFNNYLHEYWTTAFKTNKKKGEAANYECDGMPAGQNPECQILTIRLTPDASGGFQITTKVDGENKFGIIQNEDSVVEGGNNMINSQGYYECLNTKDILEDVKKEITPWLTFPRVILPLCNVYIYAGMSFQQADDSSDYNSIVNLQAAYAPQTADLNQLSKPTSFQKETL</sequence>
<comment type="caution">
    <text evidence="1">The sequence shown here is derived from an EMBL/GenBank/DDBJ whole genome shotgun (WGS) entry which is preliminary data.</text>
</comment>
<name>A0A972JJ45_9GAMM</name>
<proteinExistence type="predicted"/>
<reference evidence="1" key="1">
    <citation type="submission" date="2020-04" db="EMBL/GenBank/DDBJ databases">
        <title>Description of Shewanella salipaludis sp. nov., isolated from a salt marsh.</title>
        <authorList>
            <person name="Park S."/>
            <person name="Yoon J.-H."/>
        </authorList>
    </citation>
    <scope>NUCLEOTIDE SEQUENCE</scope>
    <source>
        <strain evidence="1">SHSM-M6</strain>
    </source>
</reference>
<evidence type="ECO:0000313" key="1">
    <source>
        <dbReference type="EMBL" id="NMH63639.1"/>
    </source>
</evidence>
<keyword evidence="2" id="KW-1185">Reference proteome</keyword>
<dbReference type="Proteomes" id="UP000737113">
    <property type="component" value="Unassembled WGS sequence"/>
</dbReference>
<dbReference type="AlphaFoldDB" id="A0A972JJ45"/>
<organism evidence="1 2">
    <name type="scientific">Shewanella salipaludis</name>
    <dbReference type="NCBI Taxonomy" id="2723052"/>
    <lineage>
        <taxon>Bacteria</taxon>
        <taxon>Pseudomonadati</taxon>
        <taxon>Pseudomonadota</taxon>
        <taxon>Gammaproteobacteria</taxon>
        <taxon>Alteromonadales</taxon>
        <taxon>Shewanellaceae</taxon>
        <taxon>Shewanella</taxon>
    </lineage>
</organism>
<evidence type="ECO:0000313" key="2">
    <source>
        <dbReference type="Proteomes" id="UP000737113"/>
    </source>
</evidence>
<dbReference type="EMBL" id="JAAXYH010000001">
    <property type="protein sequence ID" value="NMH63639.1"/>
    <property type="molecule type" value="Genomic_DNA"/>
</dbReference>
<gene>
    <name evidence="1" type="ORF">HC757_00365</name>
</gene>